<evidence type="ECO:0000313" key="1">
    <source>
        <dbReference type="EMBL" id="KIL01035.1"/>
    </source>
</evidence>
<keyword evidence="2" id="KW-1185">Reference proteome</keyword>
<dbReference type="InParanoid" id="A0A0D0EB87"/>
<gene>
    <name evidence="1" type="ORF">PAXRUDRAFT_821049</name>
</gene>
<sequence length="66" mass="7311">MALEVVHSQVHSLMAMLELECGQISKGGEWLGKQLCQTDLGSYEEYQGHNLCGVRFICSGPRETIV</sequence>
<reference evidence="1 2" key="1">
    <citation type="submission" date="2014-04" db="EMBL/GenBank/DDBJ databases">
        <authorList>
            <consortium name="DOE Joint Genome Institute"/>
            <person name="Kuo A."/>
            <person name="Kohler A."/>
            <person name="Jargeat P."/>
            <person name="Nagy L.G."/>
            <person name="Floudas D."/>
            <person name="Copeland A."/>
            <person name="Barry K.W."/>
            <person name="Cichocki N."/>
            <person name="Veneault-Fourrey C."/>
            <person name="LaButti K."/>
            <person name="Lindquist E.A."/>
            <person name="Lipzen A."/>
            <person name="Lundell T."/>
            <person name="Morin E."/>
            <person name="Murat C."/>
            <person name="Sun H."/>
            <person name="Tunlid A."/>
            <person name="Henrissat B."/>
            <person name="Grigoriev I.V."/>
            <person name="Hibbett D.S."/>
            <person name="Martin F."/>
            <person name="Nordberg H.P."/>
            <person name="Cantor M.N."/>
            <person name="Hua S.X."/>
        </authorList>
    </citation>
    <scope>NUCLEOTIDE SEQUENCE [LARGE SCALE GENOMIC DNA]</scope>
    <source>
        <strain evidence="1 2">Ve08.2h10</strain>
    </source>
</reference>
<reference evidence="2" key="2">
    <citation type="submission" date="2015-01" db="EMBL/GenBank/DDBJ databases">
        <title>Evolutionary Origins and Diversification of the Mycorrhizal Mutualists.</title>
        <authorList>
            <consortium name="DOE Joint Genome Institute"/>
            <consortium name="Mycorrhizal Genomics Consortium"/>
            <person name="Kohler A."/>
            <person name="Kuo A."/>
            <person name="Nagy L.G."/>
            <person name="Floudas D."/>
            <person name="Copeland A."/>
            <person name="Barry K.W."/>
            <person name="Cichocki N."/>
            <person name="Veneault-Fourrey C."/>
            <person name="LaButti K."/>
            <person name="Lindquist E.A."/>
            <person name="Lipzen A."/>
            <person name="Lundell T."/>
            <person name="Morin E."/>
            <person name="Murat C."/>
            <person name="Riley R."/>
            <person name="Ohm R."/>
            <person name="Sun H."/>
            <person name="Tunlid A."/>
            <person name="Henrissat B."/>
            <person name="Grigoriev I.V."/>
            <person name="Hibbett D.S."/>
            <person name="Martin F."/>
        </authorList>
    </citation>
    <scope>NUCLEOTIDE SEQUENCE [LARGE SCALE GENOMIC DNA]</scope>
    <source>
        <strain evidence="2">Ve08.2h10</strain>
    </source>
</reference>
<dbReference type="AlphaFoldDB" id="A0A0D0EB87"/>
<dbReference type="HOGENOM" id="CLU_2831876_0_0_1"/>
<accession>A0A0D0EB87</accession>
<protein>
    <submittedName>
        <fullName evidence="1">Uncharacterized protein</fullName>
    </submittedName>
</protein>
<proteinExistence type="predicted"/>
<evidence type="ECO:0000313" key="2">
    <source>
        <dbReference type="Proteomes" id="UP000054538"/>
    </source>
</evidence>
<name>A0A0D0EB87_9AGAM</name>
<dbReference type="Proteomes" id="UP000054538">
    <property type="component" value="Unassembled WGS sequence"/>
</dbReference>
<organism evidence="1 2">
    <name type="scientific">Paxillus rubicundulus Ve08.2h10</name>
    <dbReference type="NCBI Taxonomy" id="930991"/>
    <lineage>
        <taxon>Eukaryota</taxon>
        <taxon>Fungi</taxon>
        <taxon>Dikarya</taxon>
        <taxon>Basidiomycota</taxon>
        <taxon>Agaricomycotina</taxon>
        <taxon>Agaricomycetes</taxon>
        <taxon>Agaricomycetidae</taxon>
        <taxon>Boletales</taxon>
        <taxon>Paxilineae</taxon>
        <taxon>Paxillaceae</taxon>
        <taxon>Paxillus</taxon>
    </lineage>
</organism>
<dbReference type="EMBL" id="KN824823">
    <property type="protein sequence ID" value="KIL01035.1"/>
    <property type="molecule type" value="Genomic_DNA"/>
</dbReference>